<feature type="domain" description="S1 motif" evidence="10">
    <location>
        <begin position="622"/>
        <end position="690"/>
    </location>
</feature>
<dbReference type="GO" id="GO:0005829">
    <property type="term" value="C:cytosol"/>
    <property type="evidence" value="ECO:0007669"/>
    <property type="project" value="UniProtKB-ARBA"/>
</dbReference>
<evidence type="ECO:0000256" key="8">
    <source>
        <dbReference type="HAMAP-Rule" id="MF_01595"/>
    </source>
</evidence>
<dbReference type="SUPFAM" id="SSF54211">
    <property type="entry name" value="Ribosomal protein S5 domain 2-like"/>
    <property type="match status" value="2"/>
</dbReference>
<dbReference type="GO" id="GO:0003723">
    <property type="term" value="F:RNA binding"/>
    <property type="evidence" value="ECO:0007669"/>
    <property type="project" value="UniProtKB-UniRule"/>
</dbReference>
<keyword evidence="6 8" id="KW-0460">Magnesium</keyword>
<comment type="caution">
    <text evidence="11">The sequence shown here is derived from an EMBL/GenBank/DDBJ whole genome shotgun (WGS) entry which is preliminary data.</text>
</comment>
<evidence type="ECO:0000256" key="4">
    <source>
        <dbReference type="ARBA" id="ARBA00022695"/>
    </source>
</evidence>
<feature type="region of interest" description="Disordered" evidence="9">
    <location>
        <begin position="693"/>
        <end position="766"/>
    </location>
</feature>
<dbReference type="PROSITE" id="PS50126">
    <property type="entry name" value="S1"/>
    <property type="match status" value="1"/>
</dbReference>
<keyword evidence="12" id="KW-1185">Reference proteome</keyword>
<dbReference type="HAMAP" id="MF_01595">
    <property type="entry name" value="PNPase"/>
    <property type="match status" value="1"/>
</dbReference>
<dbReference type="Gene3D" id="3.30.1370.10">
    <property type="entry name" value="K Homology domain, type 1"/>
    <property type="match status" value="1"/>
</dbReference>
<evidence type="ECO:0000256" key="2">
    <source>
        <dbReference type="ARBA" id="ARBA00022490"/>
    </source>
</evidence>
<dbReference type="NCBIfam" id="NF008805">
    <property type="entry name" value="PRK11824.1"/>
    <property type="match status" value="1"/>
</dbReference>
<dbReference type="InterPro" id="IPR015848">
    <property type="entry name" value="PNPase_PH_RNA-bd_bac/org-type"/>
</dbReference>
<keyword evidence="2 8" id="KW-0963">Cytoplasm</keyword>
<comment type="function">
    <text evidence="8">Involved in mRNA degradation. Catalyzes the phosphorolysis of single-stranded polyribonucleotides processively in the 3'- to 5'-direction.</text>
</comment>
<dbReference type="InterPro" id="IPR004088">
    <property type="entry name" value="KH_dom_type_1"/>
</dbReference>
<dbReference type="InterPro" id="IPR036456">
    <property type="entry name" value="PNPase_PH_RNA-bd_sf"/>
</dbReference>
<evidence type="ECO:0000256" key="5">
    <source>
        <dbReference type="ARBA" id="ARBA00022723"/>
    </source>
</evidence>
<dbReference type="AlphaFoldDB" id="A0A844XAL6"/>
<dbReference type="InterPro" id="IPR036612">
    <property type="entry name" value="KH_dom_type_1_sf"/>
</dbReference>
<dbReference type="SMART" id="SM00322">
    <property type="entry name" value="KH"/>
    <property type="match status" value="1"/>
</dbReference>
<dbReference type="PANTHER" id="PTHR11252:SF0">
    <property type="entry name" value="POLYRIBONUCLEOTIDE NUCLEOTIDYLTRANSFERASE 1, MITOCHONDRIAL"/>
    <property type="match status" value="1"/>
</dbReference>
<dbReference type="Pfam" id="PF01138">
    <property type="entry name" value="RNase_PH"/>
    <property type="match status" value="2"/>
</dbReference>
<evidence type="ECO:0000313" key="12">
    <source>
        <dbReference type="Proteomes" id="UP000461409"/>
    </source>
</evidence>
<dbReference type="GO" id="GO:0006396">
    <property type="term" value="P:RNA processing"/>
    <property type="evidence" value="ECO:0007669"/>
    <property type="project" value="InterPro"/>
</dbReference>
<keyword evidence="3 8" id="KW-0808">Transferase</keyword>
<dbReference type="Pfam" id="PF03725">
    <property type="entry name" value="RNase_PH_C"/>
    <property type="match status" value="1"/>
</dbReference>
<dbReference type="NCBIfam" id="TIGR03591">
    <property type="entry name" value="polynuc_phos"/>
    <property type="match status" value="1"/>
</dbReference>
<dbReference type="SMART" id="SM00316">
    <property type="entry name" value="S1"/>
    <property type="match status" value="1"/>
</dbReference>
<dbReference type="SUPFAM" id="SSF54791">
    <property type="entry name" value="Eukaryotic type KH-domain (KH-domain type I)"/>
    <property type="match status" value="1"/>
</dbReference>
<evidence type="ECO:0000259" key="10">
    <source>
        <dbReference type="PROSITE" id="PS50126"/>
    </source>
</evidence>
<gene>
    <name evidence="8 11" type="primary">pnp</name>
    <name evidence="11" type="ORF">GRF63_06345</name>
</gene>
<comment type="subcellular location">
    <subcellularLocation>
        <location evidence="8">Cytoplasm</location>
    </subcellularLocation>
</comment>
<dbReference type="CDD" id="cd02393">
    <property type="entry name" value="KH-I_PNPase"/>
    <property type="match status" value="1"/>
</dbReference>
<evidence type="ECO:0000256" key="3">
    <source>
        <dbReference type="ARBA" id="ARBA00022679"/>
    </source>
</evidence>
<dbReference type="GO" id="GO:0000175">
    <property type="term" value="F:3'-5'-RNA exonuclease activity"/>
    <property type="evidence" value="ECO:0007669"/>
    <property type="project" value="TreeGrafter"/>
</dbReference>
<dbReference type="CDD" id="cd11364">
    <property type="entry name" value="RNase_PH_PNPase_2"/>
    <property type="match status" value="1"/>
</dbReference>
<keyword evidence="7 8" id="KW-0694">RNA-binding</keyword>
<keyword evidence="4 8" id="KW-0548">Nucleotidyltransferase</keyword>
<dbReference type="RefSeq" id="WP_160485082.1">
    <property type="nucleotide sequence ID" value="NZ_WUBR01000001.1"/>
</dbReference>
<comment type="catalytic activity">
    <reaction evidence="8">
        <text>RNA(n+1) + phosphate = RNA(n) + a ribonucleoside 5'-diphosphate</text>
        <dbReference type="Rhea" id="RHEA:22096"/>
        <dbReference type="Rhea" id="RHEA-COMP:14527"/>
        <dbReference type="Rhea" id="RHEA-COMP:17342"/>
        <dbReference type="ChEBI" id="CHEBI:43474"/>
        <dbReference type="ChEBI" id="CHEBI:57930"/>
        <dbReference type="ChEBI" id="CHEBI:140395"/>
        <dbReference type="EC" id="2.7.7.8"/>
    </reaction>
</comment>
<dbReference type="InterPro" id="IPR001247">
    <property type="entry name" value="ExoRNase_PH_dom1"/>
</dbReference>
<dbReference type="Pfam" id="PF03726">
    <property type="entry name" value="PNPase"/>
    <property type="match status" value="1"/>
</dbReference>
<accession>A0A844XAL6</accession>
<dbReference type="PIRSF" id="PIRSF005499">
    <property type="entry name" value="PNPase"/>
    <property type="match status" value="1"/>
</dbReference>
<dbReference type="InterPro" id="IPR003029">
    <property type="entry name" value="S1_domain"/>
</dbReference>
<evidence type="ECO:0000256" key="6">
    <source>
        <dbReference type="ARBA" id="ARBA00022842"/>
    </source>
</evidence>
<dbReference type="InterPro" id="IPR004087">
    <property type="entry name" value="KH_dom"/>
</dbReference>
<dbReference type="CDD" id="cd04472">
    <property type="entry name" value="S1_PNPase"/>
    <property type="match status" value="1"/>
</dbReference>
<dbReference type="PROSITE" id="PS50084">
    <property type="entry name" value="KH_TYPE_1"/>
    <property type="match status" value="1"/>
</dbReference>
<dbReference type="EC" id="2.7.7.8" evidence="8"/>
<dbReference type="Gene3D" id="3.30.230.70">
    <property type="entry name" value="GHMP Kinase, N-terminal domain"/>
    <property type="match status" value="2"/>
</dbReference>
<proteinExistence type="inferred from homology"/>
<dbReference type="Gene3D" id="2.40.50.140">
    <property type="entry name" value="Nucleic acid-binding proteins"/>
    <property type="match status" value="1"/>
</dbReference>
<dbReference type="InterPro" id="IPR012340">
    <property type="entry name" value="NA-bd_OB-fold"/>
</dbReference>
<protein>
    <recommendedName>
        <fullName evidence="8">Polyribonucleotide nucleotidyltransferase</fullName>
        <ecNumber evidence="8">2.7.7.8</ecNumber>
    </recommendedName>
    <alternativeName>
        <fullName evidence="8">Polynucleotide phosphorylase</fullName>
        <shortName evidence="8">PNPase</shortName>
    </alternativeName>
</protein>
<dbReference type="GO" id="GO:0000287">
    <property type="term" value="F:magnesium ion binding"/>
    <property type="evidence" value="ECO:0007669"/>
    <property type="project" value="UniProtKB-UniRule"/>
</dbReference>
<dbReference type="GO" id="GO:0006402">
    <property type="term" value="P:mRNA catabolic process"/>
    <property type="evidence" value="ECO:0007669"/>
    <property type="project" value="UniProtKB-UniRule"/>
</dbReference>
<feature type="compositionally biased region" description="Basic and acidic residues" evidence="9">
    <location>
        <begin position="702"/>
        <end position="725"/>
    </location>
</feature>
<dbReference type="FunFam" id="2.40.50.140:FF:000107">
    <property type="entry name" value="Polyribonucleotide nucleotidyltransferase"/>
    <property type="match status" value="1"/>
</dbReference>
<dbReference type="InterPro" id="IPR012162">
    <property type="entry name" value="PNPase"/>
</dbReference>
<dbReference type="InterPro" id="IPR036345">
    <property type="entry name" value="ExoRNase_PH_dom2_sf"/>
</dbReference>
<evidence type="ECO:0000256" key="9">
    <source>
        <dbReference type="SAM" id="MobiDB-lite"/>
    </source>
</evidence>
<dbReference type="SUPFAM" id="SSF55666">
    <property type="entry name" value="Ribonuclease PH domain 2-like"/>
    <property type="match status" value="2"/>
</dbReference>
<evidence type="ECO:0000256" key="7">
    <source>
        <dbReference type="ARBA" id="ARBA00022884"/>
    </source>
</evidence>
<dbReference type="Proteomes" id="UP000461409">
    <property type="component" value="Unassembled WGS sequence"/>
</dbReference>
<organism evidence="11 12">
    <name type="scientific">Aurantiacibacter rhizosphaerae</name>
    <dbReference type="NCBI Taxonomy" id="2691582"/>
    <lineage>
        <taxon>Bacteria</taxon>
        <taxon>Pseudomonadati</taxon>
        <taxon>Pseudomonadota</taxon>
        <taxon>Alphaproteobacteria</taxon>
        <taxon>Sphingomonadales</taxon>
        <taxon>Erythrobacteraceae</taxon>
        <taxon>Aurantiacibacter</taxon>
    </lineage>
</organism>
<comment type="cofactor">
    <cofactor evidence="8">
        <name>Mg(2+)</name>
        <dbReference type="ChEBI" id="CHEBI:18420"/>
    </cofactor>
</comment>
<dbReference type="EMBL" id="WUBR01000001">
    <property type="protein sequence ID" value="MWV27521.1"/>
    <property type="molecule type" value="Genomic_DNA"/>
</dbReference>
<dbReference type="Pfam" id="PF00575">
    <property type="entry name" value="S1"/>
    <property type="match status" value="1"/>
</dbReference>
<dbReference type="FunFam" id="3.30.1370.10:FF:000001">
    <property type="entry name" value="Polyribonucleotide nucleotidyltransferase"/>
    <property type="match status" value="1"/>
</dbReference>
<feature type="binding site" evidence="8">
    <location>
        <position position="486"/>
    </location>
    <ligand>
        <name>Mg(2+)</name>
        <dbReference type="ChEBI" id="CHEBI:18420"/>
    </ligand>
</feature>
<dbReference type="GO" id="GO:0004654">
    <property type="term" value="F:polyribonucleotide nucleotidyltransferase activity"/>
    <property type="evidence" value="ECO:0007669"/>
    <property type="project" value="UniProtKB-UniRule"/>
</dbReference>
<feature type="binding site" evidence="8">
    <location>
        <position position="492"/>
    </location>
    <ligand>
        <name>Mg(2+)</name>
        <dbReference type="ChEBI" id="CHEBI:18420"/>
    </ligand>
</feature>
<dbReference type="SUPFAM" id="SSF50249">
    <property type="entry name" value="Nucleic acid-binding proteins"/>
    <property type="match status" value="1"/>
</dbReference>
<reference evidence="11 12" key="2">
    <citation type="submission" date="2020-02" db="EMBL/GenBank/DDBJ databases">
        <title>Erythrobacter dongmakensis sp. nov., isolated from a tidal mudflat.</title>
        <authorList>
            <person name="Kim I.S."/>
        </authorList>
    </citation>
    <scope>NUCLEOTIDE SEQUENCE [LARGE SCALE GENOMIC DNA]</scope>
    <source>
        <strain evidence="11 12">GH3-10</strain>
    </source>
</reference>
<dbReference type="InterPro" id="IPR020568">
    <property type="entry name" value="Ribosomal_Su5_D2-typ_SF"/>
</dbReference>
<evidence type="ECO:0000313" key="11">
    <source>
        <dbReference type="EMBL" id="MWV27521.1"/>
    </source>
</evidence>
<sequence length="766" mass="82352">MFDTKTVSLEWGGKTLTLETGRIARQADGAVLATYGETVVLCAVTAAKSVREGQDFFPLTVHYQEKFSAAGRIPGGFFKREGRATEKETLTSRLIDRPVRPLFPEGFYNEINVICQVLSYDGETEPDIVAMIAASAALTISGVPFMGPIGAARVGFVDGEYVLNPGVSDIFEEGRLDLVVAATNDAVMMVESEAKELTEEEMLGAVMFAHEESRKVIGAIIDLAEQAAKDPWEIDTSDDTSAIKEKLRGIVGDDIAAAYKLTDKGQRSDALNEARAKAKEAFAEEEAQTQMVANKAVKKLEAEIVRGAILKDGQRIDGRKLDQVRPIEAMVGLLPRTHGSALFTRGETQAICTTTLGTKDAEQMIDGLEGLSYNNFMLHYNFPPYSVGEVGRFGFTSRRETGHGKLAWRALHPVLPTHEDFPYTIRILSDITESNGSSSMATVCGGCLSMMDAGVPIERPVSGIAMGLILEGEDFAVLSDILGDEDHLGDMDFKVAGSEKGITSLQMDIKVAGITQEIMKSALEQAKAGRAHILGKMTEALSGARGEVSKHAPRIETMQIDKSKIRDVIGTGGKVIREIVAETGAKVDIDDEGVIKISSSNADEIAAARKWIEGITEEAEVGKIYEGKVVNIVDFGAFVNFMGGKDGLVHVSEMKNERVEKPTDVVSEGQEVKVKVLEIDNRGKVRLSMRVVDQETGEELEDTRPPREKREGGGDRGGRGGDRRGPRGGGGGRGRGGDRGPRGGGDKGGDNGGGGADHMPAFLKDD</sequence>
<dbReference type="CDD" id="cd11363">
    <property type="entry name" value="RNase_PH_PNPase_1"/>
    <property type="match status" value="1"/>
</dbReference>
<dbReference type="PANTHER" id="PTHR11252">
    <property type="entry name" value="POLYRIBONUCLEOTIDE NUCLEOTIDYLTRANSFERASE"/>
    <property type="match status" value="1"/>
</dbReference>
<reference evidence="11 12" key="1">
    <citation type="submission" date="2019-12" db="EMBL/GenBank/DDBJ databases">
        <authorList>
            <person name="Lee S.D."/>
        </authorList>
    </citation>
    <scope>NUCLEOTIDE SEQUENCE [LARGE SCALE GENOMIC DNA]</scope>
    <source>
        <strain evidence="11 12">GH3-10</strain>
    </source>
</reference>
<comment type="similarity">
    <text evidence="1 8">Belongs to the polyribonucleotide nucleotidyltransferase family.</text>
</comment>
<name>A0A844XAL6_9SPHN</name>
<dbReference type="InterPro" id="IPR015847">
    <property type="entry name" value="ExoRNase_PH_dom2"/>
</dbReference>
<dbReference type="InterPro" id="IPR027408">
    <property type="entry name" value="PNPase/RNase_PH_dom_sf"/>
</dbReference>
<feature type="compositionally biased region" description="Basic and acidic residues" evidence="9">
    <location>
        <begin position="735"/>
        <end position="749"/>
    </location>
</feature>
<dbReference type="FunFam" id="3.30.230.70:FF:000002">
    <property type="entry name" value="Polyribonucleotide nucleotidyltransferase"/>
    <property type="match status" value="1"/>
</dbReference>
<dbReference type="FunFam" id="3.30.230.70:FF:000001">
    <property type="entry name" value="Polyribonucleotide nucleotidyltransferase"/>
    <property type="match status" value="1"/>
</dbReference>
<dbReference type="Pfam" id="PF00013">
    <property type="entry name" value="KH_1"/>
    <property type="match status" value="1"/>
</dbReference>
<evidence type="ECO:0000256" key="1">
    <source>
        <dbReference type="ARBA" id="ARBA00007404"/>
    </source>
</evidence>
<keyword evidence="5 8" id="KW-0479">Metal-binding</keyword>
<dbReference type="SUPFAM" id="SSF46915">
    <property type="entry name" value="Polynucleotide phosphorylase/guanosine pentaphosphate synthase (PNPase/GPSI), domain 3"/>
    <property type="match status" value="1"/>
</dbReference>